<dbReference type="SUPFAM" id="SSF110857">
    <property type="entry name" value="Gamma-glutamyl cyclotransferase-like"/>
    <property type="match status" value="1"/>
</dbReference>
<dbReference type="CDD" id="cd06661">
    <property type="entry name" value="GGCT_like"/>
    <property type="match status" value="1"/>
</dbReference>
<dbReference type="InterPro" id="IPR009288">
    <property type="entry name" value="AIG2-like_dom"/>
</dbReference>
<dbReference type="Gene3D" id="3.10.490.10">
    <property type="entry name" value="Gamma-glutamyl cyclotransferase-like"/>
    <property type="match status" value="1"/>
</dbReference>
<feature type="domain" description="Gamma-glutamylcyclotransferase AIG2-like" evidence="1">
    <location>
        <begin position="24"/>
        <end position="151"/>
    </location>
</feature>
<gene>
    <name evidence="2" type="ORF">Dac01nite_08610</name>
</gene>
<keyword evidence="3" id="KW-1185">Reference proteome</keyword>
<evidence type="ECO:0000313" key="3">
    <source>
        <dbReference type="Proteomes" id="UP000652354"/>
    </source>
</evidence>
<reference evidence="2" key="1">
    <citation type="submission" date="2021-01" db="EMBL/GenBank/DDBJ databases">
        <title>Whole genome shotgun sequence of Demequina activiva NBRC 110675.</title>
        <authorList>
            <person name="Komaki H."/>
            <person name="Tamura T."/>
        </authorList>
    </citation>
    <scope>NUCLEOTIDE SEQUENCE</scope>
    <source>
        <strain evidence="2">NBRC 110675</strain>
    </source>
</reference>
<dbReference type="EMBL" id="BONR01000001">
    <property type="protein sequence ID" value="GIG54109.1"/>
    <property type="molecule type" value="Genomic_DNA"/>
</dbReference>
<comment type="caution">
    <text evidence="2">The sequence shown here is derived from an EMBL/GenBank/DDBJ whole genome shotgun (WGS) entry which is preliminary data.</text>
</comment>
<name>A0A919Q147_9MICO</name>
<evidence type="ECO:0000313" key="2">
    <source>
        <dbReference type="EMBL" id="GIG54109.1"/>
    </source>
</evidence>
<dbReference type="Pfam" id="PF06094">
    <property type="entry name" value="GGACT"/>
    <property type="match status" value="1"/>
</dbReference>
<accession>A0A919Q147</accession>
<organism evidence="2 3">
    <name type="scientific">Demequina activiva</name>
    <dbReference type="NCBI Taxonomy" id="1582364"/>
    <lineage>
        <taxon>Bacteria</taxon>
        <taxon>Bacillati</taxon>
        <taxon>Actinomycetota</taxon>
        <taxon>Actinomycetes</taxon>
        <taxon>Micrococcales</taxon>
        <taxon>Demequinaceae</taxon>
        <taxon>Demequina</taxon>
    </lineage>
</organism>
<sequence>MHNLLVTAPLTPPPLDGGLDLPYLVYGTLREGGSNAHLVTRHGGRWTGSLILDGFAMVDAPAGYPYVLPRDGAAVRAEVVMPPADARAQVSLRRDLDLLEGFTLGGAANNYERVPLTFVDPRDGADRWGWLYVAGAGALIDGLPAIESGDWFARP</sequence>
<evidence type="ECO:0000259" key="1">
    <source>
        <dbReference type="Pfam" id="PF06094"/>
    </source>
</evidence>
<dbReference type="InterPro" id="IPR036568">
    <property type="entry name" value="GGCT-like_sf"/>
</dbReference>
<protein>
    <recommendedName>
        <fullName evidence="1">Gamma-glutamylcyclotransferase AIG2-like domain-containing protein</fullName>
    </recommendedName>
</protein>
<dbReference type="Proteomes" id="UP000652354">
    <property type="component" value="Unassembled WGS sequence"/>
</dbReference>
<dbReference type="InterPro" id="IPR013024">
    <property type="entry name" value="GGCT-like"/>
</dbReference>
<proteinExistence type="predicted"/>
<dbReference type="AlphaFoldDB" id="A0A919Q147"/>